<sequence length="77" mass="8426">MAIYWRPGCTFCAVLTNSVRRYADRAAWVNIWKDPEAAAFVRSVNGGNETVPTVVIDGVAHTNPAPLTVRKALRALV</sequence>
<evidence type="ECO:0000259" key="1">
    <source>
        <dbReference type="Pfam" id="PF00462"/>
    </source>
</evidence>
<protein>
    <recommendedName>
        <fullName evidence="1">Glutaredoxin domain-containing protein</fullName>
    </recommendedName>
</protein>
<organism evidence="2 3">
    <name type="scientific">Nocardioides koreensis</name>
    <dbReference type="NCBI Taxonomy" id="433651"/>
    <lineage>
        <taxon>Bacteria</taxon>
        <taxon>Bacillati</taxon>
        <taxon>Actinomycetota</taxon>
        <taxon>Actinomycetes</taxon>
        <taxon>Propionibacteriales</taxon>
        <taxon>Nocardioidaceae</taxon>
        <taxon>Nocardioides</taxon>
    </lineage>
</organism>
<gene>
    <name evidence="2" type="ORF">GCM10009844_45160</name>
</gene>
<dbReference type="SUPFAM" id="SSF52833">
    <property type="entry name" value="Thioredoxin-like"/>
    <property type="match status" value="1"/>
</dbReference>
<proteinExistence type="predicted"/>
<dbReference type="Gene3D" id="3.40.30.10">
    <property type="entry name" value="Glutaredoxin"/>
    <property type="match status" value="1"/>
</dbReference>
<feature type="domain" description="Glutaredoxin" evidence="1">
    <location>
        <begin position="3"/>
        <end position="59"/>
    </location>
</feature>
<comment type="caution">
    <text evidence="2">The sequence shown here is derived from an EMBL/GenBank/DDBJ whole genome shotgun (WGS) entry which is preliminary data.</text>
</comment>
<name>A0ABN3A9D1_9ACTN</name>
<reference evidence="2 3" key="1">
    <citation type="journal article" date="2019" name="Int. J. Syst. Evol. Microbiol.">
        <title>The Global Catalogue of Microorganisms (GCM) 10K type strain sequencing project: providing services to taxonomists for standard genome sequencing and annotation.</title>
        <authorList>
            <consortium name="The Broad Institute Genomics Platform"/>
            <consortium name="The Broad Institute Genome Sequencing Center for Infectious Disease"/>
            <person name="Wu L."/>
            <person name="Ma J."/>
        </authorList>
    </citation>
    <scope>NUCLEOTIDE SEQUENCE [LARGE SCALE GENOMIC DNA]</scope>
    <source>
        <strain evidence="2 3">JCM 16022</strain>
    </source>
</reference>
<dbReference type="InterPro" id="IPR036249">
    <property type="entry name" value="Thioredoxin-like_sf"/>
</dbReference>
<evidence type="ECO:0000313" key="2">
    <source>
        <dbReference type="EMBL" id="GAA2156683.1"/>
    </source>
</evidence>
<dbReference type="InterPro" id="IPR002109">
    <property type="entry name" value="Glutaredoxin"/>
</dbReference>
<evidence type="ECO:0000313" key="3">
    <source>
        <dbReference type="Proteomes" id="UP001501771"/>
    </source>
</evidence>
<dbReference type="EMBL" id="BAAAQR010000021">
    <property type="protein sequence ID" value="GAA2156683.1"/>
    <property type="molecule type" value="Genomic_DNA"/>
</dbReference>
<keyword evidence="3" id="KW-1185">Reference proteome</keyword>
<dbReference type="Pfam" id="PF00462">
    <property type="entry name" value="Glutaredoxin"/>
    <property type="match status" value="1"/>
</dbReference>
<dbReference type="Proteomes" id="UP001501771">
    <property type="component" value="Unassembled WGS sequence"/>
</dbReference>
<accession>A0ABN3A9D1</accession>